<name>A0A1U7HCI6_9CYAN</name>
<protein>
    <submittedName>
        <fullName evidence="2">Uncharacterized protein</fullName>
    </submittedName>
</protein>
<feature type="transmembrane region" description="Helical" evidence="1">
    <location>
        <begin position="190"/>
        <end position="212"/>
    </location>
</feature>
<feature type="transmembrane region" description="Helical" evidence="1">
    <location>
        <begin position="44"/>
        <end position="64"/>
    </location>
</feature>
<keyword evidence="3" id="KW-1185">Reference proteome</keyword>
<dbReference type="Pfam" id="PF05552">
    <property type="entry name" value="MS_channel_1st_1"/>
    <property type="match status" value="4"/>
</dbReference>
<gene>
    <name evidence="2" type="ORF">NIES593_15975</name>
</gene>
<feature type="transmembrane region" description="Helical" evidence="1">
    <location>
        <begin position="142"/>
        <end position="169"/>
    </location>
</feature>
<keyword evidence="1" id="KW-0812">Transmembrane</keyword>
<feature type="transmembrane region" description="Helical" evidence="1">
    <location>
        <begin position="398"/>
        <end position="419"/>
    </location>
</feature>
<keyword evidence="1" id="KW-0472">Membrane</keyword>
<dbReference type="PANTHER" id="PTHR30221:SF1">
    <property type="entry name" value="SMALL-CONDUCTANCE MECHANOSENSITIVE CHANNEL"/>
    <property type="match status" value="1"/>
</dbReference>
<dbReference type="AlphaFoldDB" id="A0A1U7HCI6"/>
<feature type="transmembrane region" description="Helical" evidence="1">
    <location>
        <begin position="232"/>
        <end position="253"/>
    </location>
</feature>
<dbReference type="NCBIfam" id="NF033912">
    <property type="entry name" value="msc"/>
    <property type="match status" value="1"/>
</dbReference>
<dbReference type="PANTHER" id="PTHR30221">
    <property type="entry name" value="SMALL-CONDUCTANCE MECHANOSENSITIVE CHANNEL"/>
    <property type="match status" value="1"/>
</dbReference>
<dbReference type="InterPro" id="IPR045275">
    <property type="entry name" value="MscS_archaea/bacteria_type"/>
</dbReference>
<proteinExistence type="predicted"/>
<dbReference type="RefSeq" id="WP_073600532.1">
    <property type="nucleotide sequence ID" value="NZ_MRCB01000021.1"/>
</dbReference>
<evidence type="ECO:0000256" key="1">
    <source>
        <dbReference type="SAM" id="Phobius"/>
    </source>
</evidence>
<feature type="transmembrane region" description="Helical" evidence="1">
    <location>
        <begin position="327"/>
        <end position="346"/>
    </location>
</feature>
<dbReference type="InterPro" id="IPR008910">
    <property type="entry name" value="MSC_TM_helix"/>
</dbReference>
<evidence type="ECO:0000313" key="2">
    <source>
        <dbReference type="EMBL" id="OKH21296.1"/>
    </source>
</evidence>
<dbReference type="OrthoDB" id="1411407at2"/>
<reference evidence="2 3" key="1">
    <citation type="submission" date="2016-11" db="EMBL/GenBank/DDBJ databases">
        <title>Draft Genome Sequences of Nine Cyanobacterial Strains from Diverse Habitats.</title>
        <authorList>
            <person name="Zhu T."/>
            <person name="Hou S."/>
            <person name="Lu X."/>
            <person name="Hess W.R."/>
        </authorList>
    </citation>
    <scope>NUCLEOTIDE SEQUENCE [LARGE SCALE GENOMIC DNA]</scope>
    <source>
        <strain evidence="2 3">NIES-593</strain>
    </source>
</reference>
<feature type="transmembrane region" description="Helical" evidence="1">
    <location>
        <begin position="294"/>
        <end position="315"/>
    </location>
</feature>
<evidence type="ECO:0000313" key="3">
    <source>
        <dbReference type="Proteomes" id="UP000186868"/>
    </source>
</evidence>
<comment type="caution">
    <text evidence="2">The sequence shown here is derived from an EMBL/GenBank/DDBJ whole genome shotgun (WGS) entry which is preliminary data.</text>
</comment>
<feature type="transmembrane region" description="Helical" evidence="1">
    <location>
        <begin position="499"/>
        <end position="519"/>
    </location>
</feature>
<feature type="transmembrane region" description="Helical" evidence="1">
    <location>
        <begin position="426"/>
        <end position="449"/>
    </location>
</feature>
<dbReference type="Gene3D" id="1.10.287.1260">
    <property type="match status" value="2"/>
</dbReference>
<dbReference type="STRING" id="1921803.NIES593_15975"/>
<dbReference type="Proteomes" id="UP000186868">
    <property type="component" value="Unassembled WGS sequence"/>
</dbReference>
<sequence>MTYLTGFIAPKLMLMPIILAQISGQNQQSLPLNAQISQILGQDVFTLIKAILILIVGWVVALIARGITRKLLNRTQIDNQIANWIGGRQQGESLPVEKWVSDLVFWLILLFAIVAFLNALQLEAVSQPLNSLLARITSFLPQLLGAAILLGIAWILATITKFVVVRILTGLRIDERLNQQIGDETQQNQIALSETIANALYWFIFLLFLPSILSALNLEGTLVPIQTLLNEILAILPNVLAAILIGAVGWLIAQIVRRVVTNLLAAVGTDRVGERFGLSATAGRQPLSQILGTIVYVLILIPVAITALDALQIQAISAPATQMLNQVLNLLPRLFAAAVVLALAYVGGRYIAEIITNILTSIGFNNVFQWLGLAALSPPPPEPGVEGVPSQRRTPSELVGIIVLVAIMAIATLTAVDILQIQVLQALVGGLLVIAGQVLVAVVVFAIGLYLANLAFNLIASGGTRQARFVAQTARISIVVLVSAMALQQMGIAPNIVNLAFGILVGGIAAAIALAFGLGGRELASEQLREWLNNFKQ</sequence>
<keyword evidence="1" id="KW-1133">Transmembrane helix</keyword>
<dbReference type="EMBL" id="MRCB01000021">
    <property type="protein sequence ID" value="OKH21296.1"/>
    <property type="molecule type" value="Genomic_DNA"/>
</dbReference>
<feature type="transmembrane region" description="Helical" evidence="1">
    <location>
        <begin position="469"/>
        <end position="487"/>
    </location>
</feature>
<dbReference type="GO" id="GO:0008381">
    <property type="term" value="F:mechanosensitive monoatomic ion channel activity"/>
    <property type="evidence" value="ECO:0007669"/>
    <property type="project" value="InterPro"/>
</dbReference>
<organism evidence="2 3">
    <name type="scientific">Hydrococcus rivularis NIES-593</name>
    <dbReference type="NCBI Taxonomy" id="1921803"/>
    <lineage>
        <taxon>Bacteria</taxon>
        <taxon>Bacillati</taxon>
        <taxon>Cyanobacteriota</taxon>
        <taxon>Cyanophyceae</taxon>
        <taxon>Pleurocapsales</taxon>
        <taxon>Hydrococcaceae</taxon>
        <taxon>Hydrococcus</taxon>
    </lineage>
</organism>
<accession>A0A1U7HCI6</accession>
<feature type="transmembrane region" description="Helical" evidence="1">
    <location>
        <begin position="103"/>
        <end position="122"/>
    </location>
</feature>